<sequence length="168" mass="18016">MFFPPQNRYAITPITAEDDAAICRIIQHVGAEFGAVGEGFGPGDEEVLCMSRHYCLEHHSRYFVARLNGEIVGGAGLAPLNGMPGVCELKKLFLLPAARGHGIGRQLADACLDFAAGQGFASCYLDTLGNMSAAICLYEQLGFRHLKAPLAGSVHGGCDVWMLKDFGR</sequence>
<dbReference type="Pfam" id="PF00583">
    <property type="entry name" value="Acetyltransf_1"/>
    <property type="match status" value="1"/>
</dbReference>
<dbReference type="SUPFAM" id="SSF55729">
    <property type="entry name" value="Acyl-CoA N-acyltransferases (Nat)"/>
    <property type="match status" value="1"/>
</dbReference>
<keyword evidence="1 3" id="KW-0808">Transferase</keyword>
<evidence type="ECO:0000313" key="4">
    <source>
        <dbReference type="Proteomes" id="UP000243640"/>
    </source>
</evidence>
<reference evidence="3 4" key="1">
    <citation type="submission" date="2017-08" db="EMBL/GenBank/DDBJ databases">
        <title>Draft Genome Sequence of the Marine Bacterium Oceanimonas baumannii ATCC 700832.</title>
        <authorList>
            <person name="Mcclelland W.D."/>
            <person name="Brennan M.A."/>
            <person name="Trachtenberg A.M."/>
            <person name="Maclea K.S."/>
        </authorList>
    </citation>
    <scope>NUCLEOTIDE SEQUENCE [LARGE SCALE GENOMIC DNA]</scope>
    <source>
        <strain evidence="3 4">ATCC 700832</strain>
    </source>
</reference>
<dbReference type="PANTHER" id="PTHR13947">
    <property type="entry name" value="GNAT FAMILY N-ACETYLTRANSFERASE"/>
    <property type="match status" value="1"/>
</dbReference>
<proteinExistence type="predicted"/>
<organism evidence="3 4">
    <name type="scientific">Oceanimonas baumannii</name>
    <dbReference type="NCBI Taxonomy" id="129578"/>
    <lineage>
        <taxon>Bacteria</taxon>
        <taxon>Pseudomonadati</taxon>
        <taxon>Pseudomonadota</taxon>
        <taxon>Gammaproteobacteria</taxon>
        <taxon>Aeromonadales</taxon>
        <taxon>Aeromonadaceae</taxon>
        <taxon>Oceanimonas</taxon>
    </lineage>
</organism>
<evidence type="ECO:0000313" key="3">
    <source>
        <dbReference type="EMBL" id="OYD21445.1"/>
    </source>
</evidence>
<protein>
    <submittedName>
        <fullName evidence="3">GNAT family N-acetyltransferase</fullName>
    </submittedName>
</protein>
<dbReference type="PANTHER" id="PTHR13947:SF37">
    <property type="entry name" value="LD18367P"/>
    <property type="match status" value="1"/>
</dbReference>
<dbReference type="CDD" id="cd04301">
    <property type="entry name" value="NAT_SF"/>
    <property type="match status" value="1"/>
</dbReference>
<dbReference type="Proteomes" id="UP000243640">
    <property type="component" value="Unassembled WGS sequence"/>
</dbReference>
<dbReference type="GO" id="GO:0008080">
    <property type="term" value="F:N-acetyltransferase activity"/>
    <property type="evidence" value="ECO:0007669"/>
    <property type="project" value="InterPro"/>
</dbReference>
<dbReference type="PROSITE" id="PS51186">
    <property type="entry name" value="GNAT"/>
    <property type="match status" value="1"/>
</dbReference>
<comment type="caution">
    <text evidence="3">The sequence shown here is derived from an EMBL/GenBank/DDBJ whole genome shotgun (WGS) entry which is preliminary data.</text>
</comment>
<dbReference type="InterPro" id="IPR050769">
    <property type="entry name" value="NAT_camello-type"/>
</dbReference>
<name>A0A235CCB2_9GAMM</name>
<dbReference type="InterPro" id="IPR016181">
    <property type="entry name" value="Acyl_CoA_acyltransferase"/>
</dbReference>
<dbReference type="InterPro" id="IPR000182">
    <property type="entry name" value="GNAT_dom"/>
</dbReference>
<dbReference type="OrthoDB" id="5419426at2"/>
<dbReference type="EMBL" id="NQJF01000015">
    <property type="protein sequence ID" value="OYD21445.1"/>
    <property type="molecule type" value="Genomic_DNA"/>
</dbReference>
<feature type="domain" description="N-acetyltransferase" evidence="2">
    <location>
        <begin position="9"/>
        <end position="167"/>
    </location>
</feature>
<accession>A0A235CCB2</accession>
<gene>
    <name evidence="3" type="ORF">B6S09_15850</name>
</gene>
<evidence type="ECO:0000259" key="2">
    <source>
        <dbReference type="PROSITE" id="PS51186"/>
    </source>
</evidence>
<dbReference type="AlphaFoldDB" id="A0A235CCB2"/>
<dbReference type="Gene3D" id="3.40.630.30">
    <property type="match status" value="1"/>
</dbReference>
<evidence type="ECO:0000256" key="1">
    <source>
        <dbReference type="ARBA" id="ARBA00022679"/>
    </source>
</evidence>